<dbReference type="EMBL" id="WSRS01000034">
    <property type="protein sequence ID" value="MVX58956.1"/>
    <property type="molecule type" value="Genomic_DNA"/>
</dbReference>
<protein>
    <recommendedName>
        <fullName evidence="2">Single-stranded DNA-binding protein</fullName>
    </recommendedName>
</protein>
<dbReference type="RefSeq" id="WP_160332764.1">
    <property type="nucleotide sequence ID" value="NZ_WSRS01000034.1"/>
</dbReference>
<dbReference type="GO" id="GO:0006260">
    <property type="term" value="P:DNA replication"/>
    <property type="evidence" value="ECO:0007669"/>
    <property type="project" value="InterPro"/>
</dbReference>
<evidence type="ECO:0000256" key="2">
    <source>
        <dbReference type="PIRNR" id="PIRNR002070"/>
    </source>
</evidence>
<evidence type="ECO:0000256" key="1">
    <source>
        <dbReference type="ARBA" id="ARBA00023125"/>
    </source>
</evidence>
<dbReference type="OrthoDB" id="9809878at2"/>
<dbReference type="Gene3D" id="2.40.50.140">
    <property type="entry name" value="Nucleic acid-binding proteins"/>
    <property type="match status" value="1"/>
</dbReference>
<dbReference type="CDD" id="cd04496">
    <property type="entry name" value="SSB_OBF"/>
    <property type="match status" value="1"/>
</dbReference>
<gene>
    <name evidence="4" type="ORF">E5983_04755</name>
</gene>
<dbReference type="GO" id="GO:0003697">
    <property type="term" value="F:single-stranded DNA binding"/>
    <property type="evidence" value="ECO:0007669"/>
    <property type="project" value="InterPro"/>
</dbReference>
<feature type="region of interest" description="Disordered" evidence="3">
    <location>
        <begin position="115"/>
        <end position="135"/>
    </location>
</feature>
<evidence type="ECO:0000256" key="3">
    <source>
        <dbReference type="SAM" id="MobiDB-lite"/>
    </source>
</evidence>
<evidence type="ECO:0000313" key="5">
    <source>
        <dbReference type="Proteomes" id="UP000461595"/>
    </source>
</evidence>
<dbReference type="InterPro" id="IPR011344">
    <property type="entry name" value="ssDNA-bd"/>
</dbReference>
<dbReference type="InterPro" id="IPR012340">
    <property type="entry name" value="NA-bd_OB-fold"/>
</dbReference>
<proteinExistence type="predicted"/>
<keyword evidence="1 2" id="KW-0238">DNA-binding</keyword>
<dbReference type="Pfam" id="PF00436">
    <property type="entry name" value="SSB"/>
    <property type="match status" value="1"/>
</dbReference>
<sequence>MQEFIAYGRVASIPADAIGKTGNGHTRFKFDFVCSSSLKDEHGKIISSFFHVRVYENQAELLAQSLVKGSPILLKGEILQKPYFNKNGEKRSYQYIVPSKQGGVTFLESVEAAKRRREKQQNTSSSNLERVDSSK</sequence>
<dbReference type="PROSITE" id="PS50935">
    <property type="entry name" value="SSB"/>
    <property type="match status" value="1"/>
</dbReference>
<dbReference type="SUPFAM" id="SSF50249">
    <property type="entry name" value="Nucleic acid-binding proteins"/>
    <property type="match status" value="1"/>
</dbReference>
<dbReference type="AlphaFoldDB" id="A0A7X3G9N8"/>
<dbReference type="Proteomes" id="UP000461595">
    <property type="component" value="Unassembled WGS sequence"/>
</dbReference>
<dbReference type="PIRSF" id="PIRSF002070">
    <property type="entry name" value="SSB"/>
    <property type="match status" value="1"/>
</dbReference>
<dbReference type="InterPro" id="IPR000424">
    <property type="entry name" value="Primosome_PriB/ssb"/>
</dbReference>
<accession>A0A7X3G9N8</accession>
<evidence type="ECO:0000313" key="4">
    <source>
        <dbReference type="EMBL" id="MVX58956.1"/>
    </source>
</evidence>
<organism evidence="4 5">
    <name type="scientific">Streptococcus danieliae</name>
    <dbReference type="NCBI Taxonomy" id="747656"/>
    <lineage>
        <taxon>Bacteria</taxon>
        <taxon>Bacillati</taxon>
        <taxon>Bacillota</taxon>
        <taxon>Bacilli</taxon>
        <taxon>Lactobacillales</taxon>
        <taxon>Streptococcaceae</taxon>
        <taxon>Streptococcus</taxon>
    </lineage>
</organism>
<reference evidence="4 5" key="1">
    <citation type="submission" date="2019-12" db="EMBL/GenBank/DDBJ databases">
        <title>Microbes associate with the intestines of laboratory mice.</title>
        <authorList>
            <person name="Navarre W."/>
            <person name="Wong E."/>
        </authorList>
    </citation>
    <scope>NUCLEOTIDE SEQUENCE [LARGE SCALE GENOMIC DNA]</scope>
    <source>
        <strain evidence="4 5">NM51_B2-22</strain>
    </source>
</reference>
<comment type="caution">
    <text evidence="4">The sequence shown here is derived from an EMBL/GenBank/DDBJ whole genome shotgun (WGS) entry which is preliminary data.</text>
</comment>
<name>A0A7X3G9N8_9STRE</name>